<dbReference type="OrthoDB" id="290929at2759"/>
<dbReference type="eggNOG" id="ENOG502SJN9">
    <property type="taxonomic scope" value="Eukaryota"/>
</dbReference>
<gene>
    <name evidence="2" type="ORF">TTHERM_01129740</name>
</gene>
<proteinExistence type="predicted"/>
<evidence type="ECO:0000256" key="1">
    <source>
        <dbReference type="SAM" id="Coils"/>
    </source>
</evidence>
<dbReference type="InParanoid" id="Q24F51"/>
<dbReference type="GeneID" id="7837210"/>
<protein>
    <submittedName>
        <fullName evidence="2">Uncharacterized protein</fullName>
    </submittedName>
</protein>
<evidence type="ECO:0000313" key="3">
    <source>
        <dbReference type="Proteomes" id="UP000009168"/>
    </source>
</evidence>
<feature type="coiled-coil region" evidence="1">
    <location>
        <begin position="296"/>
        <end position="387"/>
    </location>
</feature>
<reference evidence="3" key="1">
    <citation type="journal article" date="2006" name="PLoS Biol.">
        <title>Macronuclear genome sequence of the ciliate Tetrahymena thermophila, a model eukaryote.</title>
        <authorList>
            <person name="Eisen J.A."/>
            <person name="Coyne R.S."/>
            <person name="Wu M."/>
            <person name="Wu D."/>
            <person name="Thiagarajan M."/>
            <person name="Wortman J.R."/>
            <person name="Badger J.H."/>
            <person name="Ren Q."/>
            <person name="Amedeo P."/>
            <person name="Jones K.M."/>
            <person name="Tallon L.J."/>
            <person name="Delcher A.L."/>
            <person name="Salzberg S.L."/>
            <person name="Silva J.C."/>
            <person name="Haas B.J."/>
            <person name="Majoros W.H."/>
            <person name="Farzad M."/>
            <person name="Carlton J.M."/>
            <person name="Smith R.K. Jr."/>
            <person name="Garg J."/>
            <person name="Pearlman R.E."/>
            <person name="Karrer K.M."/>
            <person name="Sun L."/>
            <person name="Manning G."/>
            <person name="Elde N.C."/>
            <person name="Turkewitz A.P."/>
            <person name="Asai D.J."/>
            <person name="Wilkes D.E."/>
            <person name="Wang Y."/>
            <person name="Cai H."/>
            <person name="Collins K."/>
            <person name="Stewart B.A."/>
            <person name="Lee S.R."/>
            <person name="Wilamowska K."/>
            <person name="Weinberg Z."/>
            <person name="Ruzzo W.L."/>
            <person name="Wloga D."/>
            <person name="Gaertig J."/>
            <person name="Frankel J."/>
            <person name="Tsao C.-C."/>
            <person name="Gorovsky M.A."/>
            <person name="Keeling P.J."/>
            <person name="Waller R.F."/>
            <person name="Patron N.J."/>
            <person name="Cherry J.M."/>
            <person name="Stover N.A."/>
            <person name="Krieger C.J."/>
            <person name="del Toro C."/>
            <person name="Ryder H.F."/>
            <person name="Williamson S.C."/>
            <person name="Barbeau R.A."/>
            <person name="Hamilton E.P."/>
            <person name="Orias E."/>
        </authorList>
    </citation>
    <scope>NUCLEOTIDE SEQUENCE [LARGE SCALE GENOMIC DNA]</scope>
    <source>
        <strain evidence="3">SB210</strain>
    </source>
</reference>
<accession>Q24F51</accession>
<dbReference type="HOGENOM" id="CLU_505759_0_0_1"/>
<dbReference type="EMBL" id="GG662295">
    <property type="protein sequence ID" value="EAS06424.2"/>
    <property type="molecule type" value="Genomic_DNA"/>
</dbReference>
<dbReference type="Proteomes" id="UP000009168">
    <property type="component" value="Unassembled WGS sequence"/>
</dbReference>
<name>Q24F51_TETTS</name>
<feature type="coiled-coil region" evidence="1">
    <location>
        <begin position="434"/>
        <end position="550"/>
    </location>
</feature>
<sequence>MQTEQKYNTQVMKSLVSNFSQSRQQMQEKKNVLDNMDKMKKTFDQIGSMLNGQLNYIKNFNSQANNKGDGEDKHLEFKRYCEKFLDIMKQELIDLLGIIKLNFNPQKKDVKADLSWEKMQFSIENEIENVRNSLNQSTNYFEIVFRMINIKDGLVSQIIRSLLYRKLVLWRDMNMTMDEYVHAQIKYIIDWIKFQNEKYNYIPTKPEFKEINFKMDGPFQILQNIQTTNQNQNQTFQYGQNKKNTNQDEPSTAKLTVMLKIFTENFDEMIDNLRDYAKLNEEADRFVDVNQNQVIVRSLRGKIETLTKNNEALQQKYYEIQSNIRTQDANEVKKLKDHNEELQMIVARKEREIEELRKNTQGSLSQLQNLRDKLKETEEELKQVNKVFLPKLKELEAIQYTLQDEFQKVKKDIDTYAILFKTESQMRSKVQIEKKEIEAQVAKLVDMLGREKNKVKDLKGIIHQKEEIIMEVMDYRQELLNQIKELQSQKQDIQIENLQLEEHITEIKQELSNKKYDEMFEINTHLNKRINELEDHKKKLLDLLKKHKINPESTLFNVEQLK</sequence>
<evidence type="ECO:0000313" key="2">
    <source>
        <dbReference type="EMBL" id="EAS06424.2"/>
    </source>
</evidence>
<dbReference type="AlphaFoldDB" id="Q24F51"/>
<dbReference type="STRING" id="312017.Q24F51"/>
<organism evidence="2 3">
    <name type="scientific">Tetrahymena thermophila (strain SB210)</name>
    <dbReference type="NCBI Taxonomy" id="312017"/>
    <lineage>
        <taxon>Eukaryota</taxon>
        <taxon>Sar</taxon>
        <taxon>Alveolata</taxon>
        <taxon>Ciliophora</taxon>
        <taxon>Intramacronucleata</taxon>
        <taxon>Oligohymenophorea</taxon>
        <taxon>Hymenostomatida</taxon>
        <taxon>Tetrahymenina</taxon>
        <taxon>Tetrahymenidae</taxon>
        <taxon>Tetrahymena</taxon>
    </lineage>
</organism>
<dbReference type="KEGG" id="tet:TTHERM_01129740"/>
<keyword evidence="1" id="KW-0175">Coiled coil</keyword>
<dbReference type="RefSeq" id="XP_001026669.2">
    <property type="nucleotide sequence ID" value="XM_001026669.2"/>
</dbReference>
<keyword evidence="3" id="KW-1185">Reference proteome</keyword>